<dbReference type="Pfam" id="PF13229">
    <property type="entry name" value="Beta_helix"/>
    <property type="match status" value="3"/>
</dbReference>
<proteinExistence type="predicted"/>
<dbReference type="NCBIfam" id="TIGR03804">
    <property type="entry name" value="para_beta_helix"/>
    <property type="match status" value="2"/>
</dbReference>
<name>A0A9Y1FR71_9ARCH</name>
<dbReference type="AlphaFoldDB" id="A0A9Y1FR71"/>
<dbReference type="Proteomes" id="UP001200513">
    <property type="component" value="Chromosome"/>
</dbReference>
<feature type="domain" description="Right handed beta helix" evidence="4">
    <location>
        <begin position="393"/>
        <end position="521"/>
    </location>
</feature>
<feature type="domain" description="Right handed beta helix" evidence="4">
    <location>
        <begin position="221"/>
        <end position="367"/>
    </location>
</feature>
<feature type="domain" description="Right handed beta helix" evidence="4">
    <location>
        <begin position="2"/>
        <end position="149"/>
    </location>
</feature>
<dbReference type="SUPFAM" id="SSF51126">
    <property type="entry name" value="Pectin lyase-like"/>
    <property type="match status" value="4"/>
</dbReference>
<evidence type="ECO:0000256" key="2">
    <source>
        <dbReference type="ARBA" id="ARBA00022737"/>
    </source>
</evidence>
<dbReference type="PANTHER" id="PTHR22990:SF15">
    <property type="entry name" value="F-BOX ONLY PROTEIN 10"/>
    <property type="match status" value="1"/>
</dbReference>
<evidence type="ECO:0000256" key="3">
    <source>
        <dbReference type="ARBA" id="ARBA00022786"/>
    </source>
</evidence>
<dbReference type="SMART" id="SM00710">
    <property type="entry name" value="PbH1"/>
    <property type="match status" value="15"/>
</dbReference>
<dbReference type="Gene3D" id="2.160.20.10">
    <property type="entry name" value="Single-stranded right-handed beta-helix, Pectin lyase-like"/>
    <property type="match status" value="2"/>
</dbReference>
<dbReference type="PANTHER" id="PTHR22990">
    <property type="entry name" value="F-BOX ONLY PROTEIN"/>
    <property type="match status" value="1"/>
</dbReference>
<sequence>MENYNITVTSGYAILIRATTKYVVIRNNFILASDSGNGIYIFSGAANSVQLVNNTIVNGYNGIYVSSGGGGILIENNTVTGGESAYYLMTTPNINFTNNKAINPTKYGLRTYNLNYFRMDNNTLIGAGISLSTNSLSLYPNYDFENNTINGKQLKFLYSASDQVLDKNQYGQIIIADSTNITIRNYISSKNSFGVYIYYSENITIENSFFSKSISSIKSLHSSNIKIRNVTIENMLEFGSYFDNSHDVIIEDSFVNNSISGQYIRNSYQFEIKNVSFMDNNNYGIYLWHTSSINITDSNFSNCKDGLFLKDSEIIKLESNIFSDCYHSGIYLYVSDNVIIKNNILNNCGVNLIHNSVEWNYEFENNIVNGKPLGVFYNETGLTIDSSYSQLILINCTDFTIENAILSQIETGINIIYGDNILIKNTSIYNFTQYGIKVEYSKNIDMRELYIDGENKEVYGLYAYNVSTIFLNHSIFTQCIYSSIYGEEVADSLFTYNIFNNNTEYTLYLSYCTNLSIYGNDFLLNVDDPYIEDSSDCYFL</sequence>
<dbReference type="InterPro" id="IPR006626">
    <property type="entry name" value="PbH1"/>
</dbReference>
<protein>
    <submittedName>
        <fullName evidence="5">Right-handed parallel beta-helix repeat-containing protein</fullName>
    </submittedName>
</protein>
<dbReference type="InterPro" id="IPR011050">
    <property type="entry name" value="Pectin_lyase_fold/virulence"/>
</dbReference>
<dbReference type="InterPro" id="IPR051550">
    <property type="entry name" value="SCF-Subunits/Alg-Epimerases"/>
</dbReference>
<evidence type="ECO:0000313" key="5">
    <source>
        <dbReference type="EMBL" id="UJG45014.1"/>
    </source>
</evidence>
<gene>
    <name evidence="5" type="ORF">K9W46_02270</name>
</gene>
<keyword evidence="3" id="KW-0833">Ubl conjugation pathway</keyword>
<organism evidence="5">
    <name type="scientific">Candidatus Heimdallarchaeum endolithica</name>
    <dbReference type="NCBI Taxonomy" id="2876572"/>
    <lineage>
        <taxon>Archaea</taxon>
        <taxon>Promethearchaeati</taxon>
        <taxon>Candidatus Heimdallarchaeota</taxon>
        <taxon>Candidatus Heimdallarchaeia (ex Rinke et al. 2021) (nom. nud.)</taxon>
        <taxon>Candidatus Heimdallarchaeales</taxon>
        <taxon>Candidatus Heimdallarchaeaceae</taxon>
        <taxon>Candidatus Heimdallarchaeum</taxon>
    </lineage>
</organism>
<dbReference type="InterPro" id="IPR012334">
    <property type="entry name" value="Pectin_lyas_fold"/>
</dbReference>
<dbReference type="InterPro" id="IPR039448">
    <property type="entry name" value="Beta_helix"/>
</dbReference>
<comment type="pathway">
    <text evidence="1">Protein modification; protein ubiquitination.</text>
</comment>
<reference evidence="5" key="1">
    <citation type="journal article" date="2022" name="Nat. Microbiol.">
        <title>Unique mobile elements and scalable gene flow at the prokaryote-eukaryote boundary revealed by circularized Asgard archaea genomes.</title>
        <authorList>
            <person name="Wu F."/>
            <person name="Speth D.R."/>
            <person name="Philosof A."/>
            <person name="Cremiere A."/>
            <person name="Narayanan A."/>
            <person name="Barco R.A."/>
            <person name="Connon S.A."/>
            <person name="Amend J.P."/>
            <person name="Antoshechkin I.A."/>
            <person name="Orphan V.J."/>
        </authorList>
    </citation>
    <scope>NUCLEOTIDE SEQUENCE</scope>
    <source>
        <strain evidence="5">PR6</strain>
    </source>
</reference>
<evidence type="ECO:0000256" key="1">
    <source>
        <dbReference type="ARBA" id="ARBA00004906"/>
    </source>
</evidence>
<dbReference type="InterPro" id="IPR022441">
    <property type="entry name" value="Para_beta_helix_rpt-2"/>
</dbReference>
<evidence type="ECO:0000259" key="4">
    <source>
        <dbReference type="Pfam" id="PF13229"/>
    </source>
</evidence>
<dbReference type="EMBL" id="CP084167">
    <property type="protein sequence ID" value="UJG45014.1"/>
    <property type="molecule type" value="Genomic_DNA"/>
</dbReference>
<keyword evidence="2" id="KW-0677">Repeat</keyword>
<accession>A0A9Y1FR71</accession>